<dbReference type="PROSITE" id="PS00041">
    <property type="entry name" value="HTH_ARAC_FAMILY_1"/>
    <property type="match status" value="1"/>
</dbReference>
<protein>
    <recommendedName>
        <fullName evidence="2">Stage 0 sporulation protein A homolog</fullName>
    </recommendedName>
</protein>
<dbReference type="SMART" id="SM00342">
    <property type="entry name" value="HTH_ARAC"/>
    <property type="match status" value="1"/>
</dbReference>
<evidence type="ECO:0000256" key="6">
    <source>
        <dbReference type="ARBA" id="ARBA00023015"/>
    </source>
</evidence>
<dbReference type="InterPro" id="IPR001789">
    <property type="entry name" value="Sig_transdc_resp-reg_receiver"/>
</dbReference>
<keyword evidence="3" id="KW-0963">Cytoplasm</keyword>
<keyword evidence="8" id="KW-0804">Transcription</keyword>
<dbReference type="CDD" id="cd17536">
    <property type="entry name" value="REC_YesN-like"/>
    <property type="match status" value="1"/>
</dbReference>
<evidence type="ECO:0000256" key="7">
    <source>
        <dbReference type="ARBA" id="ARBA00023125"/>
    </source>
</evidence>
<keyword evidence="5" id="KW-0902">Two-component regulatory system</keyword>
<name>A0A1B1YE22_THEST</name>
<comment type="subcellular location">
    <subcellularLocation>
        <location evidence="1">Cytoplasm</location>
    </subcellularLocation>
</comment>
<dbReference type="InterPro" id="IPR020449">
    <property type="entry name" value="Tscrpt_reg_AraC-type_HTH"/>
</dbReference>
<dbReference type="GO" id="GO:0043565">
    <property type="term" value="F:sequence-specific DNA binding"/>
    <property type="evidence" value="ECO:0007669"/>
    <property type="project" value="InterPro"/>
</dbReference>
<dbReference type="Proteomes" id="UP000092971">
    <property type="component" value="Chromosome"/>
</dbReference>
<keyword evidence="7" id="KW-0238">DNA-binding</keyword>
<evidence type="ECO:0000313" key="14">
    <source>
        <dbReference type="Proteomes" id="UP000092971"/>
    </source>
</evidence>
<dbReference type="RefSeq" id="WP_015359362.1">
    <property type="nucleotide sequence ID" value="NZ_CP014672.1"/>
</dbReference>
<evidence type="ECO:0000259" key="12">
    <source>
        <dbReference type="PROSITE" id="PS50110"/>
    </source>
</evidence>
<reference evidence="13 14" key="1">
    <citation type="submission" date="2016-02" db="EMBL/GenBank/DDBJ databases">
        <title>Comparison of Clostridium stercorarium subspecies using comparative genomics and transcriptomics.</title>
        <authorList>
            <person name="Schellenberg J."/>
            <person name="Thallinger G."/>
            <person name="Levin D.B."/>
            <person name="Zhang X."/>
            <person name="Alvare G."/>
            <person name="Fristensky B."/>
            <person name="Sparling R."/>
        </authorList>
    </citation>
    <scope>NUCLEOTIDE SEQUENCE [LARGE SCALE GENOMIC DNA]</scope>
    <source>
        <strain evidence="13 14">DSM 2910</strain>
    </source>
</reference>
<accession>A0A1B1YE22</accession>
<evidence type="ECO:0000256" key="2">
    <source>
        <dbReference type="ARBA" id="ARBA00018672"/>
    </source>
</evidence>
<dbReference type="InterPro" id="IPR051552">
    <property type="entry name" value="HptR"/>
</dbReference>
<dbReference type="Pfam" id="PF12833">
    <property type="entry name" value="HTH_18"/>
    <property type="match status" value="1"/>
</dbReference>
<dbReference type="SMART" id="SM00448">
    <property type="entry name" value="REC"/>
    <property type="match status" value="1"/>
</dbReference>
<evidence type="ECO:0000256" key="1">
    <source>
        <dbReference type="ARBA" id="ARBA00004496"/>
    </source>
</evidence>
<dbReference type="PRINTS" id="PR00032">
    <property type="entry name" value="HTHARAC"/>
</dbReference>
<sequence>MIGMVIADDELIIRQGLTSIDWNRYGIMVLGTAENGNEALSIIISKHPQILITDIRMPGMDGLKLIEAAKEQVPEIQSILLTGYEDFNYAKTAISLGAIDYILKPSDPDEIIEAVLKAKSKIDEIIQLRNLGNQCKQRKINNRIVREVLDYIENHYSEDISLFTAAEHVHMNHVYLSRLFKKELGETFLENLTKYRLQKACELLSNSDYKIYEISSMVGIFDPGYFSQVFKKYYGLTPSEYRDKLSASKGV</sequence>
<dbReference type="EMBL" id="CP014672">
    <property type="protein sequence ID" value="ANW99014.1"/>
    <property type="molecule type" value="Genomic_DNA"/>
</dbReference>
<feature type="domain" description="Response regulatory" evidence="12">
    <location>
        <begin position="3"/>
        <end position="119"/>
    </location>
</feature>
<dbReference type="OrthoDB" id="159632at2"/>
<dbReference type="Gene3D" id="1.10.10.60">
    <property type="entry name" value="Homeodomain-like"/>
    <property type="match status" value="2"/>
</dbReference>
<dbReference type="PANTHER" id="PTHR42713:SF3">
    <property type="entry name" value="TRANSCRIPTIONAL REGULATORY PROTEIN HPTR"/>
    <property type="match status" value="1"/>
</dbReference>
<dbReference type="GO" id="GO:0005737">
    <property type="term" value="C:cytoplasm"/>
    <property type="evidence" value="ECO:0007669"/>
    <property type="project" value="UniProtKB-SubCell"/>
</dbReference>
<dbReference type="GO" id="GO:0000160">
    <property type="term" value="P:phosphorelay signal transduction system"/>
    <property type="evidence" value="ECO:0007669"/>
    <property type="project" value="UniProtKB-KW"/>
</dbReference>
<evidence type="ECO:0000259" key="11">
    <source>
        <dbReference type="PROSITE" id="PS01124"/>
    </source>
</evidence>
<dbReference type="InterPro" id="IPR018060">
    <property type="entry name" value="HTH_AraC"/>
</dbReference>
<evidence type="ECO:0000256" key="8">
    <source>
        <dbReference type="ARBA" id="ARBA00023163"/>
    </source>
</evidence>
<dbReference type="PROSITE" id="PS01124">
    <property type="entry name" value="HTH_ARAC_FAMILY_2"/>
    <property type="match status" value="1"/>
</dbReference>
<comment type="function">
    <text evidence="9">May play the central regulatory role in sporulation. It may be an element of the effector pathway responsible for the activation of sporulation genes in response to nutritional stress. Spo0A may act in concert with spo0H (a sigma factor) to control the expression of some genes that are critical to the sporulation process.</text>
</comment>
<dbReference type="InterPro" id="IPR018062">
    <property type="entry name" value="HTH_AraC-typ_CS"/>
</dbReference>
<dbReference type="SUPFAM" id="SSF52172">
    <property type="entry name" value="CheY-like"/>
    <property type="match status" value="1"/>
</dbReference>
<evidence type="ECO:0000256" key="3">
    <source>
        <dbReference type="ARBA" id="ARBA00022490"/>
    </source>
</evidence>
<keyword evidence="4 10" id="KW-0597">Phosphoprotein</keyword>
<proteinExistence type="predicted"/>
<dbReference type="AlphaFoldDB" id="A0A1B1YE22"/>
<evidence type="ECO:0000313" key="13">
    <source>
        <dbReference type="EMBL" id="ANW99014.1"/>
    </source>
</evidence>
<dbReference type="InterPro" id="IPR009057">
    <property type="entry name" value="Homeodomain-like_sf"/>
</dbReference>
<dbReference type="InterPro" id="IPR011006">
    <property type="entry name" value="CheY-like_superfamily"/>
</dbReference>
<dbReference type="SUPFAM" id="SSF46689">
    <property type="entry name" value="Homeodomain-like"/>
    <property type="match status" value="2"/>
</dbReference>
<dbReference type="GO" id="GO:0003700">
    <property type="term" value="F:DNA-binding transcription factor activity"/>
    <property type="evidence" value="ECO:0007669"/>
    <property type="project" value="InterPro"/>
</dbReference>
<evidence type="ECO:0000256" key="10">
    <source>
        <dbReference type="PROSITE-ProRule" id="PRU00169"/>
    </source>
</evidence>
<evidence type="ECO:0000256" key="9">
    <source>
        <dbReference type="ARBA" id="ARBA00024867"/>
    </source>
</evidence>
<organism evidence="13 14">
    <name type="scientific">Thermoclostridium stercorarium subsp. thermolacticum DSM 2910</name>
    <dbReference type="NCBI Taxonomy" id="1121336"/>
    <lineage>
        <taxon>Bacteria</taxon>
        <taxon>Bacillati</taxon>
        <taxon>Bacillota</taxon>
        <taxon>Clostridia</taxon>
        <taxon>Eubacteriales</taxon>
        <taxon>Oscillospiraceae</taxon>
        <taxon>Thermoclostridium</taxon>
    </lineage>
</organism>
<evidence type="ECO:0000256" key="5">
    <source>
        <dbReference type="ARBA" id="ARBA00023012"/>
    </source>
</evidence>
<dbReference type="Gene3D" id="3.40.50.2300">
    <property type="match status" value="1"/>
</dbReference>
<dbReference type="Pfam" id="PF00072">
    <property type="entry name" value="Response_reg"/>
    <property type="match status" value="1"/>
</dbReference>
<keyword evidence="6" id="KW-0805">Transcription regulation</keyword>
<gene>
    <name evidence="13" type="ORF">CSTERTH_08235</name>
</gene>
<dbReference type="PROSITE" id="PS50110">
    <property type="entry name" value="RESPONSE_REGULATORY"/>
    <property type="match status" value="1"/>
</dbReference>
<evidence type="ECO:0000256" key="4">
    <source>
        <dbReference type="ARBA" id="ARBA00022553"/>
    </source>
</evidence>
<feature type="modified residue" description="4-aspartylphosphate" evidence="10">
    <location>
        <position position="54"/>
    </location>
</feature>
<dbReference type="PANTHER" id="PTHR42713">
    <property type="entry name" value="HISTIDINE KINASE-RELATED"/>
    <property type="match status" value="1"/>
</dbReference>
<feature type="domain" description="HTH araC/xylS-type" evidence="11">
    <location>
        <begin position="146"/>
        <end position="244"/>
    </location>
</feature>